<evidence type="ECO:0000256" key="4">
    <source>
        <dbReference type="ARBA" id="ARBA00022989"/>
    </source>
</evidence>
<name>A0A087AT25_9BIFI</name>
<dbReference type="STRING" id="1688.BCUN_1830"/>
<gene>
    <name evidence="8" type="ORF">BCUN_1830</name>
</gene>
<feature type="transmembrane region" description="Helical" evidence="6">
    <location>
        <begin position="204"/>
        <end position="221"/>
    </location>
</feature>
<dbReference type="GO" id="GO:0055091">
    <property type="term" value="P:phospholipid homeostasis"/>
    <property type="evidence" value="ECO:0007669"/>
    <property type="project" value="TreeGrafter"/>
</dbReference>
<feature type="transmembrane region" description="Helical" evidence="6">
    <location>
        <begin position="118"/>
        <end position="142"/>
    </location>
</feature>
<feature type="domain" description="Phosphatidylglycerol lysyltransferase C-terminal" evidence="7">
    <location>
        <begin position="509"/>
        <end position="821"/>
    </location>
</feature>
<evidence type="ECO:0000256" key="6">
    <source>
        <dbReference type="SAM" id="Phobius"/>
    </source>
</evidence>
<dbReference type="PANTHER" id="PTHR34697:SF2">
    <property type="entry name" value="PHOSPHATIDYLGLYCEROL LYSYLTRANSFERASE"/>
    <property type="match status" value="1"/>
</dbReference>
<evidence type="ECO:0000256" key="5">
    <source>
        <dbReference type="ARBA" id="ARBA00023136"/>
    </source>
</evidence>
<dbReference type="Pfam" id="PF09924">
    <property type="entry name" value="LPG_synthase_C"/>
    <property type="match status" value="1"/>
</dbReference>
<proteinExistence type="predicted"/>
<evidence type="ECO:0000313" key="8">
    <source>
        <dbReference type="EMBL" id="KFI61925.1"/>
    </source>
</evidence>
<comment type="caution">
    <text evidence="8">The sequence shown here is derived from an EMBL/GenBank/DDBJ whole genome shotgun (WGS) entry which is preliminary data.</text>
</comment>
<dbReference type="EC" id="6.1.1.6" evidence="8"/>
<keyword evidence="8" id="KW-0030">Aminoacyl-tRNA synthetase</keyword>
<feature type="transmembrane region" description="Helical" evidence="6">
    <location>
        <begin position="466"/>
        <end position="491"/>
    </location>
</feature>
<keyword evidence="3 6" id="KW-0812">Transmembrane</keyword>
<keyword evidence="8" id="KW-0436">Ligase</keyword>
<protein>
    <submittedName>
        <fullName evidence="8">Lysyl-tRNA synthetase</fullName>
        <ecNumber evidence="8">2.3.2.3</ecNumber>
        <ecNumber evidence="8">6.1.1.6</ecNumber>
    </submittedName>
</protein>
<dbReference type="RefSeq" id="WP_081895625.1">
    <property type="nucleotide sequence ID" value="NZ_JGYV01000014.1"/>
</dbReference>
<evidence type="ECO:0000256" key="3">
    <source>
        <dbReference type="ARBA" id="ARBA00022692"/>
    </source>
</evidence>
<organism evidence="8 9">
    <name type="scientific">Bifidobacterium cuniculi</name>
    <dbReference type="NCBI Taxonomy" id="1688"/>
    <lineage>
        <taxon>Bacteria</taxon>
        <taxon>Bacillati</taxon>
        <taxon>Actinomycetota</taxon>
        <taxon>Actinomycetes</taxon>
        <taxon>Bifidobacteriales</taxon>
        <taxon>Bifidobacteriaceae</taxon>
        <taxon>Bifidobacterium</taxon>
    </lineage>
</organism>
<dbReference type="EC" id="2.3.2.3" evidence="8"/>
<dbReference type="PANTHER" id="PTHR34697">
    <property type="entry name" value="PHOSPHATIDYLGLYCEROL LYSYLTRANSFERASE"/>
    <property type="match status" value="1"/>
</dbReference>
<accession>A0A087AT25</accession>
<keyword evidence="4 6" id="KW-1133">Transmembrane helix</keyword>
<evidence type="ECO:0000313" key="9">
    <source>
        <dbReference type="Proteomes" id="UP000029067"/>
    </source>
</evidence>
<dbReference type="eggNOG" id="COG2898">
    <property type="taxonomic scope" value="Bacteria"/>
</dbReference>
<dbReference type="GO" id="GO:0005886">
    <property type="term" value="C:plasma membrane"/>
    <property type="evidence" value="ECO:0007669"/>
    <property type="project" value="UniProtKB-SubCell"/>
</dbReference>
<dbReference type="EMBL" id="JGYV01000014">
    <property type="protein sequence ID" value="KFI61925.1"/>
    <property type="molecule type" value="Genomic_DNA"/>
</dbReference>
<reference evidence="8 9" key="1">
    <citation type="submission" date="2014-03" db="EMBL/GenBank/DDBJ databases">
        <title>Genomics of Bifidobacteria.</title>
        <authorList>
            <person name="Ventura M."/>
            <person name="Milani C."/>
            <person name="Lugli G.A."/>
        </authorList>
    </citation>
    <scope>NUCLEOTIDE SEQUENCE [LARGE SCALE GENOMIC DNA]</scope>
    <source>
        <strain evidence="8 9">LMG 10738</strain>
    </source>
</reference>
<dbReference type="InterPro" id="IPR051211">
    <property type="entry name" value="PG_lysyltransferase"/>
</dbReference>
<feature type="transmembrane region" description="Helical" evidence="6">
    <location>
        <begin position="310"/>
        <end position="328"/>
    </location>
</feature>
<feature type="transmembrane region" description="Helical" evidence="6">
    <location>
        <begin position="367"/>
        <end position="390"/>
    </location>
</feature>
<feature type="transmembrane region" description="Helical" evidence="6">
    <location>
        <begin position="148"/>
        <end position="174"/>
    </location>
</feature>
<feature type="transmembrane region" description="Helical" evidence="6">
    <location>
        <begin position="335"/>
        <end position="355"/>
    </location>
</feature>
<dbReference type="InterPro" id="IPR024320">
    <property type="entry name" value="LPG_synthase_C"/>
</dbReference>
<evidence type="ECO:0000256" key="1">
    <source>
        <dbReference type="ARBA" id="ARBA00004651"/>
    </source>
</evidence>
<dbReference type="GO" id="GO:0004824">
    <property type="term" value="F:lysine-tRNA ligase activity"/>
    <property type="evidence" value="ECO:0007669"/>
    <property type="project" value="UniProtKB-EC"/>
</dbReference>
<feature type="transmembrane region" description="Helical" evidence="6">
    <location>
        <begin position="241"/>
        <end position="263"/>
    </location>
</feature>
<feature type="transmembrane region" description="Helical" evidence="6">
    <location>
        <begin position="181"/>
        <end position="198"/>
    </location>
</feature>
<keyword evidence="9" id="KW-1185">Reference proteome</keyword>
<dbReference type="GO" id="GO:0050071">
    <property type="term" value="F:phosphatidylglycerol lysyltransferase activity"/>
    <property type="evidence" value="ECO:0007669"/>
    <property type="project" value="UniProtKB-EC"/>
</dbReference>
<feature type="transmembrane region" description="Helical" evidence="6">
    <location>
        <begin position="38"/>
        <end position="56"/>
    </location>
</feature>
<dbReference type="Proteomes" id="UP000029067">
    <property type="component" value="Unassembled WGS sequence"/>
</dbReference>
<keyword evidence="2" id="KW-1003">Cell membrane</keyword>
<keyword evidence="5 6" id="KW-0472">Membrane</keyword>
<feature type="transmembrane region" description="Helical" evidence="6">
    <location>
        <begin position="402"/>
        <end position="423"/>
    </location>
</feature>
<dbReference type="AlphaFoldDB" id="A0A087AT25"/>
<feature type="transmembrane region" description="Helical" evidence="6">
    <location>
        <begin position="91"/>
        <end position="111"/>
    </location>
</feature>
<keyword evidence="8" id="KW-0808">Transferase</keyword>
<dbReference type="OrthoDB" id="594838at2"/>
<evidence type="ECO:0000259" key="7">
    <source>
        <dbReference type="Pfam" id="PF09924"/>
    </source>
</evidence>
<sequence>MSATQSTPGRDKSSRTATGGVGAQLLADLRRWAHEQRFALWVTFGLVVVNLCWWLWYAVQHKAAPYQALATTLGAFDLGRLLSSLVLTHNLFQLVVEAVLVLVVLCMAEPLMGAWRTVIASVASAVLGVFLGLLLCMGLSSLLGDVQLIYHIGFTLSPVMLVIGALMASTAFAYQLWRRRVRIVGYAAILVVLLYGGNPGDYCMLAAALIGQLLGRLMAGAPRERERWHWQRSSSREVRRIMGAIGMVLALGPVVAATSRTAAGPLTSLAWVLSPHSNDSAKLASCMHGEATVGCLREYALARVSMPGDVARSFLPLLVMIALAWGVYLGRRTAAIASIVFYAMSAVITLSYYRFMPTDGGSAWTVHGLLSCLINALIPLAYAIVLWVELSHFQIRTKTRTLRTSLVVMCCTLVACAAVYLVFGLVRPSDFSPRPGLGTLLAELPSRFLPVGFLTNTRMAFMPVTALASLVSQGVGVVFWAVLVVVSFAWLNASIDYDKKAHDTADALVEQGGESMSMMATWEGNEYWLSPTGRSAVAYRVLNRIALTTTGPFGDPEEWMGDLDEFARYCGNHSWSPVFYAIHEKQHDYLRQQGWHSIMVGEEMLIDPQAWKTTGKKWQDIRTAINKAKREGITDEFTTYAEASEDVQRQIEEISEQWSEGKALPEMKFTLGGVEELKDPRVPILLAIDADGTVQGVTSWLPTWRDGRIIGYTLDFMRYREGSYNGIMEFLIARMAQRMHDWGVEHPDQQVEYVSLSAAPLTGLDSYTDARSDDDSNIDGTTMLQHALALVADLLEPAYGFKSLYNFKMKFQPSERPVFISYPDSAMLANIGLAIVRAYLPTLTVKQALGMLKDFKPKKPAK</sequence>
<comment type="subcellular location">
    <subcellularLocation>
        <location evidence="1">Cell membrane</location>
        <topology evidence="1">Multi-pass membrane protein</topology>
    </subcellularLocation>
</comment>
<evidence type="ECO:0000256" key="2">
    <source>
        <dbReference type="ARBA" id="ARBA00022475"/>
    </source>
</evidence>
<keyword evidence="8" id="KW-0012">Acyltransferase</keyword>